<evidence type="ECO:0000313" key="2">
    <source>
        <dbReference type="EMBL" id="GAA4882741.1"/>
    </source>
</evidence>
<organism evidence="2 3">
    <name type="scientific">Actinomycetospora straminea</name>
    <dbReference type="NCBI Taxonomy" id="663607"/>
    <lineage>
        <taxon>Bacteria</taxon>
        <taxon>Bacillati</taxon>
        <taxon>Actinomycetota</taxon>
        <taxon>Actinomycetes</taxon>
        <taxon>Pseudonocardiales</taxon>
        <taxon>Pseudonocardiaceae</taxon>
        <taxon>Actinomycetospora</taxon>
    </lineage>
</organism>
<evidence type="ECO:0008006" key="4">
    <source>
        <dbReference type="Google" id="ProtNLM"/>
    </source>
</evidence>
<keyword evidence="1" id="KW-0812">Transmembrane</keyword>
<evidence type="ECO:0000313" key="3">
    <source>
        <dbReference type="Proteomes" id="UP001500457"/>
    </source>
</evidence>
<dbReference type="EMBL" id="BAABHQ010000010">
    <property type="protein sequence ID" value="GAA4882741.1"/>
    <property type="molecule type" value="Genomic_DNA"/>
</dbReference>
<gene>
    <name evidence="2" type="ORF">GCM10023203_38060</name>
</gene>
<protein>
    <recommendedName>
        <fullName evidence="4">DUF4352 domain-containing protein</fullName>
    </recommendedName>
</protein>
<dbReference type="Proteomes" id="UP001500457">
    <property type="component" value="Unassembled WGS sequence"/>
</dbReference>
<evidence type="ECO:0000256" key="1">
    <source>
        <dbReference type="SAM" id="Phobius"/>
    </source>
</evidence>
<comment type="caution">
    <text evidence="2">The sequence shown here is derived from an EMBL/GenBank/DDBJ whole genome shotgun (WGS) entry which is preliminary data.</text>
</comment>
<proteinExistence type="predicted"/>
<reference evidence="3" key="1">
    <citation type="journal article" date="2019" name="Int. J. Syst. Evol. Microbiol.">
        <title>The Global Catalogue of Microorganisms (GCM) 10K type strain sequencing project: providing services to taxonomists for standard genome sequencing and annotation.</title>
        <authorList>
            <consortium name="The Broad Institute Genomics Platform"/>
            <consortium name="The Broad Institute Genome Sequencing Center for Infectious Disease"/>
            <person name="Wu L."/>
            <person name="Ma J."/>
        </authorList>
    </citation>
    <scope>NUCLEOTIDE SEQUENCE [LARGE SCALE GENOMIC DNA]</scope>
    <source>
        <strain evidence="3">JCM 17983</strain>
    </source>
</reference>
<feature type="transmembrane region" description="Helical" evidence="1">
    <location>
        <begin position="13"/>
        <end position="38"/>
    </location>
</feature>
<keyword evidence="3" id="KW-1185">Reference proteome</keyword>
<name>A0ABP9EQB8_9PSEU</name>
<sequence>MSAPEAGPNTSSWVWRVLVGTFAVIGVLFTIAFAVFLVTDAGSQSAADSAPRSYTITPPTVSAAAPTNSGGTSAGGYLDFGASYVVPSGAWELSTSTPRAYTLPSSTAETGAERYVRVDITITNRTGRYVNVYDEWQATLGVDGAITRGVIGVEQGARGLGFPPNEAVASGRSVTWGVVWPLADTPGTLQLGLDPRGDRSGLSHVAYQGRV</sequence>
<accession>A0ABP9EQB8</accession>
<keyword evidence="1" id="KW-0472">Membrane</keyword>
<keyword evidence="1" id="KW-1133">Transmembrane helix</keyword>